<keyword evidence="4" id="KW-1185">Reference proteome</keyword>
<dbReference type="InterPro" id="IPR000905">
    <property type="entry name" value="Gcp-like_dom"/>
</dbReference>
<dbReference type="SUPFAM" id="SSF53067">
    <property type="entry name" value="Actin-like ATPase domain"/>
    <property type="match status" value="1"/>
</dbReference>
<evidence type="ECO:0000313" key="3">
    <source>
        <dbReference type="EMBL" id="ASM71256.1"/>
    </source>
</evidence>
<dbReference type="RefSeq" id="WP_089419349.1">
    <property type="nucleotide sequence ID" value="NZ_CP022415.1"/>
</dbReference>
<dbReference type="EMBL" id="CP022415">
    <property type="protein sequence ID" value="ASM71256.1"/>
    <property type="molecule type" value="Genomic_DNA"/>
</dbReference>
<dbReference type="KEGG" id="spse:SULPSESMR1_00421"/>
<dbReference type="NCBIfam" id="TIGR03725">
    <property type="entry name" value="T6A_YeaZ"/>
    <property type="match status" value="1"/>
</dbReference>
<dbReference type="Gene3D" id="3.30.420.40">
    <property type="match status" value="1"/>
</dbReference>
<feature type="region of interest" description="Disordered" evidence="1">
    <location>
        <begin position="167"/>
        <end position="196"/>
    </location>
</feature>
<evidence type="ECO:0000256" key="1">
    <source>
        <dbReference type="SAM" id="MobiDB-lite"/>
    </source>
</evidence>
<evidence type="ECO:0000259" key="2">
    <source>
        <dbReference type="Pfam" id="PF00814"/>
    </source>
</evidence>
<reference evidence="3 4" key="1">
    <citation type="submission" date="2017-07" db="EMBL/GenBank/DDBJ databases">
        <title>Genome Sequence of Sulfitobacter pseudonitzschiae Strain SMR1 Isolated from a culture of the Diatom Skeletonema marinoi.</title>
        <authorList>
            <person name="Topel M."/>
            <person name="Pinder M.I.M."/>
            <person name="Johansson O.N."/>
            <person name="Kourtchenko O."/>
            <person name="Godhe A."/>
            <person name="Clarke A.K."/>
        </authorList>
    </citation>
    <scope>NUCLEOTIDE SEQUENCE [LARGE SCALE GENOMIC DNA]</scope>
    <source>
        <strain evidence="3 4">SMR1</strain>
    </source>
</reference>
<feature type="domain" description="Gcp-like" evidence="2">
    <location>
        <begin position="33"/>
        <end position="97"/>
    </location>
</feature>
<dbReference type="STRING" id="1402135.SAMN05444149_102462"/>
<proteinExistence type="predicted"/>
<gene>
    <name evidence="3" type="primary">tsaB</name>
    <name evidence="3" type="ORF">SULPSESMR1_00421</name>
</gene>
<sequence length="196" mass="20484">MSTPVILGFDTSGAWCAAALWVDGAVVEAIAEEMTRGQAERLMGLLQELLARHDLVWRDLDALGVGVGPGNFTGIRIGVSAARGLALGLDVPAYGVTGFEQRRDLQTEPVCVPAPRELVYVMQTGAPTLVTRASLEADGTTLPSQPAPADLAAAIVTLAAERFPQVAPPPAPYYLRPADAAPGRDVPPVILPPDSP</sequence>
<dbReference type="GO" id="GO:0002949">
    <property type="term" value="P:tRNA threonylcarbamoyladenosine modification"/>
    <property type="evidence" value="ECO:0007669"/>
    <property type="project" value="InterPro"/>
</dbReference>
<dbReference type="Proteomes" id="UP000199754">
    <property type="component" value="Chromosome"/>
</dbReference>
<dbReference type="AlphaFoldDB" id="A0A221JX14"/>
<organism evidence="3 4">
    <name type="scientific">Pseudosulfitobacter pseudonitzschiae</name>
    <dbReference type="NCBI Taxonomy" id="1402135"/>
    <lineage>
        <taxon>Bacteria</taxon>
        <taxon>Pseudomonadati</taxon>
        <taxon>Pseudomonadota</taxon>
        <taxon>Alphaproteobacteria</taxon>
        <taxon>Rhodobacterales</taxon>
        <taxon>Roseobacteraceae</taxon>
        <taxon>Pseudosulfitobacter</taxon>
    </lineage>
</organism>
<protein>
    <submittedName>
        <fullName evidence="3">tRNA threonylcarbamoyladenosine biosynthesis protein TsaB</fullName>
    </submittedName>
</protein>
<name>A0A221JX14_9RHOB</name>
<dbReference type="OrthoDB" id="9809995at2"/>
<evidence type="ECO:0000313" key="4">
    <source>
        <dbReference type="Proteomes" id="UP000199754"/>
    </source>
</evidence>
<dbReference type="InterPro" id="IPR043129">
    <property type="entry name" value="ATPase_NBD"/>
</dbReference>
<dbReference type="Pfam" id="PF00814">
    <property type="entry name" value="TsaD"/>
    <property type="match status" value="1"/>
</dbReference>
<dbReference type="InterPro" id="IPR022496">
    <property type="entry name" value="T6A_TsaB"/>
</dbReference>
<accession>A0A221JX14</accession>